<sequence>MPLGAAADMMPSGVGDDPISAIIALPGVAVFLVVLALWLVELVLRLLFAPVAMVLRLLGAISYRLDLFYNGRHVETYRVTGLSGLWRERRRLAAGGAYQG</sequence>
<keyword evidence="1" id="KW-1133">Transmembrane helix</keyword>
<dbReference type="EMBL" id="BAABHF010000038">
    <property type="protein sequence ID" value="GAA4506025.1"/>
    <property type="molecule type" value="Genomic_DNA"/>
</dbReference>
<keyword evidence="1" id="KW-0812">Transmembrane</keyword>
<protein>
    <submittedName>
        <fullName evidence="2">Uncharacterized protein</fullName>
    </submittedName>
</protein>
<dbReference type="RefSeq" id="WP_345469924.1">
    <property type="nucleotide sequence ID" value="NZ_BAABHF010000038.1"/>
</dbReference>
<keyword evidence="3" id="KW-1185">Reference proteome</keyword>
<name>A0ABP8QNM3_9ACTN</name>
<evidence type="ECO:0000313" key="3">
    <source>
        <dbReference type="Proteomes" id="UP001500503"/>
    </source>
</evidence>
<feature type="transmembrane region" description="Helical" evidence="1">
    <location>
        <begin position="19"/>
        <end position="39"/>
    </location>
</feature>
<evidence type="ECO:0000313" key="2">
    <source>
        <dbReference type="EMBL" id="GAA4506025.1"/>
    </source>
</evidence>
<keyword evidence="1" id="KW-0472">Membrane</keyword>
<dbReference type="Proteomes" id="UP001500503">
    <property type="component" value="Unassembled WGS sequence"/>
</dbReference>
<evidence type="ECO:0000256" key="1">
    <source>
        <dbReference type="SAM" id="Phobius"/>
    </source>
</evidence>
<reference evidence="3" key="1">
    <citation type="journal article" date="2019" name="Int. J. Syst. Evol. Microbiol.">
        <title>The Global Catalogue of Microorganisms (GCM) 10K type strain sequencing project: providing services to taxonomists for standard genome sequencing and annotation.</title>
        <authorList>
            <consortium name="The Broad Institute Genomics Platform"/>
            <consortium name="The Broad Institute Genome Sequencing Center for Infectious Disease"/>
            <person name="Wu L."/>
            <person name="Ma J."/>
        </authorList>
    </citation>
    <scope>NUCLEOTIDE SEQUENCE [LARGE SCALE GENOMIC DNA]</scope>
    <source>
        <strain evidence="3">JCM 17933</strain>
    </source>
</reference>
<proteinExistence type="predicted"/>
<gene>
    <name evidence="2" type="ORF">GCM10023191_062590</name>
</gene>
<organism evidence="2 3">
    <name type="scientific">Actinoallomurus oryzae</name>
    <dbReference type="NCBI Taxonomy" id="502180"/>
    <lineage>
        <taxon>Bacteria</taxon>
        <taxon>Bacillati</taxon>
        <taxon>Actinomycetota</taxon>
        <taxon>Actinomycetes</taxon>
        <taxon>Streptosporangiales</taxon>
        <taxon>Thermomonosporaceae</taxon>
        <taxon>Actinoallomurus</taxon>
    </lineage>
</organism>
<comment type="caution">
    <text evidence="2">The sequence shown here is derived from an EMBL/GenBank/DDBJ whole genome shotgun (WGS) entry which is preliminary data.</text>
</comment>
<accession>A0ABP8QNM3</accession>